<dbReference type="EMBL" id="JBJJXI010000082">
    <property type="protein sequence ID" value="KAL3395453.1"/>
    <property type="molecule type" value="Genomic_DNA"/>
</dbReference>
<organism evidence="1 2">
    <name type="scientific">Trichogramma kaykai</name>
    <dbReference type="NCBI Taxonomy" id="54128"/>
    <lineage>
        <taxon>Eukaryota</taxon>
        <taxon>Metazoa</taxon>
        <taxon>Ecdysozoa</taxon>
        <taxon>Arthropoda</taxon>
        <taxon>Hexapoda</taxon>
        <taxon>Insecta</taxon>
        <taxon>Pterygota</taxon>
        <taxon>Neoptera</taxon>
        <taxon>Endopterygota</taxon>
        <taxon>Hymenoptera</taxon>
        <taxon>Apocrita</taxon>
        <taxon>Proctotrupomorpha</taxon>
        <taxon>Chalcidoidea</taxon>
        <taxon>Trichogrammatidae</taxon>
        <taxon>Trichogramma</taxon>
    </lineage>
</organism>
<evidence type="ECO:0000313" key="2">
    <source>
        <dbReference type="Proteomes" id="UP001627154"/>
    </source>
</evidence>
<reference evidence="1 2" key="1">
    <citation type="journal article" date="2024" name="bioRxiv">
        <title>A reference genome for Trichogramma kaykai: A tiny desert-dwelling parasitoid wasp with competing sex-ratio distorters.</title>
        <authorList>
            <person name="Culotta J."/>
            <person name="Lindsey A.R."/>
        </authorList>
    </citation>
    <scope>NUCLEOTIDE SEQUENCE [LARGE SCALE GENOMIC DNA]</scope>
    <source>
        <strain evidence="1 2">KSX58</strain>
    </source>
</reference>
<comment type="caution">
    <text evidence="1">The sequence shown here is derived from an EMBL/GenBank/DDBJ whole genome shotgun (WGS) entry which is preliminary data.</text>
</comment>
<dbReference type="AlphaFoldDB" id="A0ABD2WQQ3"/>
<accession>A0ABD2WQQ3</accession>
<protein>
    <submittedName>
        <fullName evidence="1">Uncharacterized protein</fullName>
    </submittedName>
</protein>
<keyword evidence="2" id="KW-1185">Reference proteome</keyword>
<name>A0ABD2WQQ3_9HYME</name>
<evidence type="ECO:0000313" key="1">
    <source>
        <dbReference type="EMBL" id="KAL3395453.1"/>
    </source>
</evidence>
<gene>
    <name evidence="1" type="ORF">TKK_010552</name>
</gene>
<dbReference type="Proteomes" id="UP001627154">
    <property type="component" value="Unassembled WGS sequence"/>
</dbReference>
<sequence length="308" mass="35335">MLSLGESCFILMLRNESAHWSARKQRSPKPRHNTELAAVHRAGIRHWTTLGSTRLGRAQSVGVLCETATALLANTRLYTYSLRRKQCKYYRDYSQKRNSPSRKNRTSHLAKTYLELFPIIYAYCRLENELYRLASDEDIALRIEYKRCSKLVVSKSVVTYNIFLYCFRCNAVCGSPQRIDARVYIHMRGACVPSYIIMYMTYTVPAPHGSHMVVRINCGRGPSSSLCARLGSLFDDYYIMGPLGQRQQRPLELQLREDLFYFSCSKIDFEVGSVLHSKALKNTYRLLAAKAASGALARAKVREREKEI</sequence>
<proteinExistence type="predicted"/>